<evidence type="ECO:0000313" key="1">
    <source>
        <dbReference type="EMBL" id="MBD8081099.1"/>
    </source>
</evidence>
<sequence>MKKHLTFVNNSYQAKNKLDTAILEFLQSNDRLIIDSKDLPAFKENVLQHIHFLNQENKRCTPKTPKWFTGLKKNDFHITGVDVISFYIYEIKSEYEVTNSNN</sequence>
<comment type="caution">
    <text evidence="1">The sequence shown here is derived from an EMBL/GenBank/DDBJ whole genome shotgun (WGS) entry which is preliminary data.</text>
</comment>
<name>A0ABR8Z740_9FLAO</name>
<proteinExistence type="predicted"/>
<gene>
    <name evidence="1" type="ORF">IC610_01545</name>
</gene>
<reference evidence="1 2" key="1">
    <citation type="submission" date="2020-09" db="EMBL/GenBank/DDBJ databases">
        <title>Genome seq and assembly of Chryseobacterium sp.</title>
        <authorList>
            <person name="Chhetri G."/>
        </authorList>
    </citation>
    <scope>NUCLEOTIDE SEQUENCE [LARGE SCALE GENOMIC DNA]</scope>
    <source>
        <strain evidence="1 2">GCR10</strain>
    </source>
</reference>
<accession>A0ABR8Z740</accession>
<organism evidence="1 2">
    <name type="scientific">Chryseobacterium caseinilyticum</name>
    <dbReference type="NCBI Taxonomy" id="2771428"/>
    <lineage>
        <taxon>Bacteria</taxon>
        <taxon>Pseudomonadati</taxon>
        <taxon>Bacteroidota</taxon>
        <taxon>Flavobacteriia</taxon>
        <taxon>Flavobacteriales</taxon>
        <taxon>Weeksellaceae</taxon>
        <taxon>Chryseobacterium group</taxon>
        <taxon>Chryseobacterium</taxon>
    </lineage>
</organism>
<dbReference type="RefSeq" id="WP_191734915.1">
    <property type="nucleotide sequence ID" value="NZ_JACYFS010000001.1"/>
</dbReference>
<dbReference type="Proteomes" id="UP000637299">
    <property type="component" value="Unassembled WGS sequence"/>
</dbReference>
<keyword evidence="2" id="KW-1185">Reference proteome</keyword>
<evidence type="ECO:0000313" key="2">
    <source>
        <dbReference type="Proteomes" id="UP000637299"/>
    </source>
</evidence>
<protein>
    <submittedName>
        <fullName evidence="1">Uncharacterized protein</fullName>
    </submittedName>
</protein>
<dbReference type="EMBL" id="JACYFS010000001">
    <property type="protein sequence ID" value="MBD8081099.1"/>
    <property type="molecule type" value="Genomic_DNA"/>
</dbReference>